<evidence type="ECO:0000313" key="2">
    <source>
        <dbReference type="EMBL" id="MRX56608.1"/>
    </source>
</evidence>
<dbReference type="AlphaFoldDB" id="A0A6I2ME47"/>
<gene>
    <name evidence="2" type="ORF">GJU41_21915</name>
</gene>
<accession>A0A6I2ME47</accession>
<name>A0A6I2ME47_9BACI</name>
<dbReference type="EMBL" id="WKKF01000014">
    <property type="protein sequence ID" value="MRX56608.1"/>
    <property type="molecule type" value="Genomic_DNA"/>
</dbReference>
<protein>
    <submittedName>
        <fullName evidence="2">Uncharacterized protein</fullName>
    </submittedName>
</protein>
<reference evidence="2 3" key="1">
    <citation type="submission" date="2019-11" db="EMBL/GenBank/DDBJ databases">
        <title>Bacillus idriensis genome.</title>
        <authorList>
            <person name="Konopka E.N."/>
            <person name="Newman J.D."/>
        </authorList>
    </citation>
    <scope>NUCLEOTIDE SEQUENCE [LARGE SCALE GENOMIC DNA]</scope>
    <source>
        <strain evidence="2 3">DSM 19097</strain>
    </source>
</reference>
<proteinExistence type="predicted"/>
<keyword evidence="1" id="KW-0472">Membrane</keyword>
<organism evidence="2 3">
    <name type="scientific">Metabacillus idriensis</name>
    <dbReference type="NCBI Taxonomy" id="324768"/>
    <lineage>
        <taxon>Bacteria</taxon>
        <taxon>Bacillati</taxon>
        <taxon>Bacillota</taxon>
        <taxon>Bacilli</taxon>
        <taxon>Bacillales</taxon>
        <taxon>Bacillaceae</taxon>
        <taxon>Metabacillus</taxon>
    </lineage>
</organism>
<dbReference type="Pfam" id="PF03323">
    <property type="entry name" value="GerA"/>
    <property type="match status" value="1"/>
</dbReference>
<keyword evidence="3" id="KW-1185">Reference proteome</keyword>
<evidence type="ECO:0000313" key="3">
    <source>
        <dbReference type="Proteomes" id="UP000441585"/>
    </source>
</evidence>
<dbReference type="InterPro" id="IPR004995">
    <property type="entry name" value="Spore_Ger"/>
</dbReference>
<dbReference type="Proteomes" id="UP000441585">
    <property type="component" value="Unassembled WGS sequence"/>
</dbReference>
<dbReference type="GO" id="GO:0016020">
    <property type="term" value="C:membrane"/>
    <property type="evidence" value="ECO:0007669"/>
    <property type="project" value="InterPro"/>
</dbReference>
<sequence>MYAQPGGKGCITVYKNKKSKSPTLKTKLEEHLQGNADCKFQTLTSNSKQVELIYIKSLCEEQKIQEIVVKAFFEIEDLKTYEGYLKSVEGFVEFKDEPEMLMRIYRGCVVIFIAEKVLLVRLNKYENKGVLEASTEATIQGPQKALSESLELNLNLVRNRYHQTSLMTEKINPVESLNQLTTILVSPQVFPP</sequence>
<evidence type="ECO:0000256" key="1">
    <source>
        <dbReference type="ARBA" id="ARBA00023136"/>
    </source>
</evidence>
<dbReference type="GO" id="GO:0009847">
    <property type="term" value="P:spore germination"/>
    <property type="evidence" value="ECO:0007669"/>
    <property type="project" value="InterPro"/>
</dbReference>
<comment type="caution">
    <text evidence="2">The sequence shown here is derived from an EMBL/GenBank/DDBJ whole genome shotgun (WGS) entry which is preliminary data.</text>
</comment>